<evidence type="ECO:0000313" key="3">
    <source>
        <dbReference type="EMBL" id="MRY12718.1"/>
    </source>
</evidence>
<gene>
    <name evidence="3" type="ORF">GKE01_14730</name>
</gene>
<evidence type="ECO:0000256" key="1">
    <source>
        <dbReference type="SAM" id="MobiDB-lite"/>
    </source>
</evidence>
<keyword evidence="2" id="KW-0812">Transmembrane</keyword>
<evidence type="ECO:0000256" key="2">
    <source>
        <dbReference type="SAM" id="Phobius"/>
    </source>
</evidence>
<reference evidence="3" key="1">
    <citation type="journal article" date="2019" name="Nat. Med.">
        <title>A library of human gut bacterial isolates paired with longitudinal multiomics data enables mechanistic microbiome research.</title>
        <authorList>
            <person name="Poyet M."/>
            <person name="Groussin M."/>
            <person name="Gibbons S.M."/>
            <person name="Avila-Pacheco J."/>
            <person name="Jiang X."/>
            <person name="Kearney S.M."/>
            <person name="Perrotta A.R."/>
            <person name="Berdy B."/>
            <person name="Zhao S."/>
            <person name="Lieberman T.D."/>
            <person name="Swanson P.K."/>
            <person name="Smith M."/>
            <person name="Roesemann S."/>
            <person name="Alexander J.E."/>
            <person name="Rich S.A."/>
            <person name="Livny J."/>
            <person name="Vlamakis H."/>
            <person name="Clish C."/>
            <person name="Bullock K."/>
            <person name="Deik A."/>
            <person name="Scott J."/>
            <person name="Pierce K.A."/>
            <person name="Xavier R.J."/>
            <person name="Alm E.J."/>
        </authorList>
    </citation>
    <scope>NUCLEOTIDE SEQUENCE</scope>
    <source>
        <strain evidence="3">BIOML-A4</strain>
    </source>
</reference>
<feature type="region of interest" description="Disordered" evidence="1">
    <location>
        <begin position="90"/>
        <end position="148"/>
    </location>
</feature>
<protein>
    <submittedName>
        <fullName evidence="3">Uncharacterized protein</fullName>
    </submittedName>
</protein>
<keyword evidence="2" id="KW-0472">Membrane</keyword>
<organism evidence="3">
    <name type="scientific">Parabacteroides goldsteinii</name>
    <dbReference type="NCBI Taxonomy" id="328812"/>
    <lineage>
        <taxon>Bacteria</taxon>
        <taxon>Pseudomonadati</taxon>
        <taxon>Bacteroidota</taxon>
        <taxon>Bacteroidia</taxon>
        <taxon>Bacteroidales</taxon>
        <taxon>Tannerellaceae</taxon>
        <taxon>Parabacteroides</taxon>
    </lineage>
</organism>
<proteinExistence type="predicted"/>
<dbReference type="AlphaFoldDB" id="A0A6G1ZG19"/>
<dbReference type="EMBL" id="WKLP01000021">
    <property type="protein sequence ID" value="MRY12718.1"/>
    <property type="molecule type" value="Genomic_DNA"/>
</dbReference>
<accession>A0A6G1ZG19</accession>
<feature type="compositionally biased region" description="Acidic residues" evidence="1">
    <location>
        <begin position="96"/>
        <end position="111"/>
    </location>
</feature>
<name>A0A6G1ZG19_9BACT</name>
<feature type="transmembrane region" description="Helical" evidence="2">
    <location>
        <begin position="30"/>
        <end position="49"/>
    </location>
</feature>
<comment type="caution">
    <text evidence="3">The sequence shown here is derived from an EMBL/GenBank/DDBJ whole genome shotgun (WGS) entry which is preliminary data.</text>
</comment>
<sequence length="245" mass="27634">MGEEDRNSENIRKESKELSYIRKEQQRIKLWGGVLLGANLLLLAGFLWVSSWNQETKQPVPEETDFQYPPPVPPAEEDTCFWVAEEISDEVSNADTTDETEDTNNAEDTEESLLQTESIPPPAHVPVSPETTRPETIRPSAARTVKKVMQPRRKKKATVIPASIITRPGMTLRLLARLYYGREVFWVYIYDRNIRVLSSLDTSSFDALPSGIQLELPCLADYGIDATEPISLQRACNLAKSLAKQ</sequence>
<keyword evidence="2" id="KW-1133">Transmembrane helix</keyword>